<dbReference type="Pfam" id="PF02970">
    <property type="entry name" value="TBCA"/>
    <property type="match status" value="1"/>
</dbReference>
<dbReference type="PANTHER" id="PTHR21500">
    <property type="entry name" value="TUBULIN-SPECIFIC CHAPERONE A"/>
    <property type="match status" value="1"/>
</dbReference>
<comment type="similarity">
    <text evidence="2 6">Belongs to the TBCA family.</text>
</comment>
<sequence length="110" mass="12922">MADPRIKALKIKTGVVKRLTKEKVMYEREAESQRNRIQNLKSQNKDEYDIKKQEEVLRESLMMVPDCQRRLAKAFEELKTLVDHEKDLAEEEDYATAVQILEEAKSELPT</sequence>
<dbReference type="Gene3D" id="1.20.58.90">
    <property type="match status" value="1"/>
</dbReference>
<keyword evidence="9" id="KW-1185">Reference proteome</keyword>
<dbReference type="FunFam" id="1.20.58.90:FF:000008">
    <property type="entry name" value="Tubulin-specific chaperone A"/>
    <property type="match status" value="1"/>
</dbReference>
<evidence type="ECO:0000256" key="5">
    <source>
        <dbReference type="ARBA" id="ARBA00026055"/>
    </source>
</evidence>
<keyword evidence="6" id="KW-0493">Microtubule</keyword>
<reference evidence="8" key="1">
    <citation type="submission" date="2021-12" db="EMBL/GenBank/DDBJ databases">
        <authorList>
            <person name="King R."/>
        </authorList>
    </citation>
    <scope>NUCLEOTIDE SEQUENCE</scope>
</reference>
<dbReference type="SUPFAM" id="SSF46988">
    <property type="entry name" value="Tubulin chaperone cofactor A"/>
    <property type="match status" value="1"/>
</dbReference>
<dbReference type="GO" id="GO:0005829">
    <property type="term" value="C:cytosol"/>
    <property type="evidence" value="ECO:0007669"/>
    <property type="project" value="TreeGrafter"/>
</dbReference>
<dbReference type="AlphaFoldDB" id="A0A9P0A0L2"/>
<keyword evidence="6" id="KW-0963">Cytoplasm</keyword>
<keyword evidence="7" id="KW-0175">Coiled coil</keyword>
<evidence type="ECO:0000256" key="1">
    <source>
        <dbReference type="ARBA" id="ARBA00003046"/>
    </source>
</evidence>
<evidence type="ECO:0000256" key="7">
    <source>
        <dbReference type="SAM" id="Coils"/>
    </source>
</evidence>
<evidence type="ECO:0000256" key="6">
    <source>
        <dbReference type="RuleBase" id="RU364030"/>
    </source>
</evidence>
<dbReference type="GO" id="GO:0005874">
    <property type="term" value="C:microtubule"/>
    <property type="evidence" value="ECO:0007669"/>
    <property type="project" value="UniProtKB-KW"/>
</dbReference>
<dbReference type="Proteomes" id="UP001152759">
    <property type="component" value="Chromosome 1"/>
</dbReference>
<evidence type="ECO:0000256" key="4">
    <source>
        <dbReference type="ARBA" id="ARBA00023186"/>
    </source>
</evidence>
<evidence type="ECO:0000256" key="3">
    <source>
        <dbReference type="ARBA" id="ARBA00015002"/>
    </source>
</evidence>
<keyword evidence="4 6" id="KW-0143">Chaperone</keyword>
<dbReference type="InterPro" id="IPR036126">
    <property type="entry name" value="TBCA_sf"/>
</dbReference>
<dbReference type="KEGG" id="btab:109043084"/>
<dbReference type="OrthoDB" id="296187at2759"/>
<dbReference type="PANTHER" id="PTHR21500:SF0">
    <property type="entry name" value="TUBULIN-SPECIFIC CHAPERONE A"/>
    <property type="match status" value="1"/>
</dbReference>
<dbReference type="EMBL" id="OU963862">
    <property type="protein sequence ID" value="CAH0381794.1"/>
    <property type="molecule type" value="Genomic_DNA"/>
</dbReference>
<dbReference type="GO" id="GO:0048487">
    <property type="term" value="F:beta-tubulin binding"/>
    <property type="evidence" value="ECO:0007669"/>
    <property type="project" value="InterPro"/>
</dbReference>
<name>A0A9P0A0L2_BEMTA</name>
<evidence type="ECO:0000256" key="2">
    <source>
        <dbReference type="ARBA" id="ARBA00006806"/>
    </source>
</evidence>
<proteinExistence type="inferred from homology"/>
<comment type="subcellular location">
    <subcellularLocation>
        <location evidence="6">Cytoplasm</location>
        <location evidence="6">Cytoskeleton</location>
    </subcellularLocation>
</comment>
<organism evidence="8 9">
    <name type="scientific">Bemisia tabaci</name>
    <name type="common">Sweetpotato whitefly</name>
    <name type="synonym">Aleurodes tabaci</name>
    <dbReference type="NCBI Taxonomy" id="7038"/>
    <lineage>
        <taxon>Eukaryota</taxon>
        <taxon>Metazoa</taxon>
        <taxon>Ecdysozoa</taxon>
        <taxon>Arthropoda</taxon>
        <taxon>Hexapoda</taxon>
        <taxon>Insecta</taxon>
        <taxon>Pterygota</taxon>
        <taxon>Neoptera</taxon>
        <taxon>Paraneoptera</taxon>
        <taxon>Hemiptera</taxon>
        <taxon>Sternorrhyncha</taxon>
        <taxon>Aleyrodoidea</taxon>
        <taxon>Aleyrodidae</taxon>
        <taxon>Aleyrodinae</taxon>
        <taxon>Bemisia</taxon>
    </lineage>
</organism>
<dbReference type="GO" id="GO:0007023">
    <property type="term" value="P:post-chaperonin tubulin folding pathway"/>
    <property type="evidence" value="ECO:0007669"/>
    <property type="project" value="UniProtKB-UniRule"/>
</dbReference>
<gene>
    <name evidence="8" type="ORF">BEMITA_LOCUS1410</name>
</gene>
<evidence type="ECO:0000313" key="9">
    <source>
        <dbReference type="Proteomes" id="UP001152759"/>
    </source>
</evidence>
<protein>
    <recommendedName>
        <fullName evidence="3 6">Tubulin-specific chaperone A</fullName>
    </recommendedName>
</protein>
<feature type="coiled-coil region" evidence="7">
    <location>
        <begin position="16"/>
        <end position="43"/>
    </location>
</feature>
<dbReference type="GO" id="GO:0007021">
    <property type="term" value="P:tubulin complex assembly"/>
    <property type="evidence" value="ECO:0007669"/>
    <property type="project" value="UniProtKB-UniRule"/>
</dbReference>
<comment type="function">
    <text evidence="1">Tubulin-folding protein; involved in the early step of the tubulin folding pathway.</text>
</comment>
<keyword evidence="6" id="KW-0206">Cytoskeleton</keyword>
<evidence type="ECO:0000313" key="8">
    <source>
        <dbReference type="EMBL" id="CAH0381794.1"/>
    </source>
</evidence>
<dbReference type="InterPro" id="IPR004226">
    <property type="entry name" value="TBCA"/>
</dbReference>
<accession>A0A9P0A0L2</accession>
<comment type="subunit">
    <text evidence="5 6">Supercomplex made of cofactors A to E. Cofactors A and D function by capturing and stabilizing tubulin in a quasi-native conformation. Cofactor E binds to the cofactor D-tubulin complex; interaction with cofactor C then causes the release of tubulin polypeptides that are committed to the native state.</text>
</comment>